<sequence length="540" mass="62215">MSPKKHLSGAEKRKRKRLEEQFMESQRGALHNFFPTSSSVPVPDDNVVDAHTPDIEEEGQQQVDDNLVGAPENENLQPSSQPENSIDDVQEASIHDFFDPRTWELCYADTPTWENLDNKGRDILIEKGPVRELNLEKLSNDEVVDRKWLVYSKHVDKVFCFCCKLFKSSQNTSLLANDGLKDRKHLTFRLKFLAKHNLAFRGENEKLYQDNNGNFLGTVEMMGEFDPVMQDHIRRIQTSEIHHHYLGHKIQNEMIFLLADCVKQTILKIIKDSKYFSLILDCTPDVSHEEQMTLINHCVNMSSNVNELKSALASLGLNIDDVRGQGYDNRHAISFFGIIQRIYTVFAKSTKRWKILVDNVPGLTVKSWSNTRWESRTKSVQAIRFQTPQIRSALIALKKASTNDRDSMTFSECQSLVSARENFEVLVGLVIWHDILFSINKVSKKLQSKIVSIDATLKHIEDVISYFKKYRDEGFTSSIDTAKNIAFEMDIEPKFPTKRQGKRNKHFDEQNDQDEEIQRSVVDSFRVEYFNVMIDAAIAS</sequence>
<feature type="region of interest" description="Disordered" evidence="1">
    <location>
        <begin position="1"/>
        <end position="60"/>
    </location>
</feature>
<evidence type="ECO:0000256" key="1">
    <source>
        <dbReference type="SAM" id="MobiDB-lite"/>
    </source>
</evidence>
<dbReference type="PANTHER" id="PTHR45749">
    <property type="match status" value="1"/>
</dbReference>
<dbReference type="EMBL" id="CM029041">
    <property type="protein sequence ID" value="KAG2628712.1"/>
    <property type="molecule type" value="Genomic_DNA"/>
</dbReference>
<dbReference type="PANTHER" id="PTHR45749:SF35">
    <property type="entry name" value="AC-LIKE TRANSPOSASE-RELATED"/>
    <property type="match status" value="1"/>
</dbReference>
<evidence type="ECO:0000313" key="3">
    <source>
        <dbReference type="Proteomes" id="UP000823388"/>
    </source>
</evidence>
<keyword evidence="3" id="KW-1185">Reference proteome</keyword>
<feature type="compositionally biased region" description="Basic residues" evidence="1">
    <location>
        <begin position="1"/>
        <end position="16"/>
    </location>
</feature>
<proteinExistence type="predicted"/>
<comment type="caution">
    <text evidence="2">The sequence shown here is derived from an EMBL/GenBank/DDBJ whole genome shotgun (WGS) entry which is preliminary data.</text>
</comment>
<accession>A0A8T0UWQ8</accession>
<feature type="compositionally biased region" description="Low complexity" evidence="1">
    <location>
        <begin position="35"/>
        <end position="45"/>
    </location>
</feature>
<protein>
    <submittedName>
        <fullName evidence="2">Uncharacterized protein</fullName>
    </submittedName>
</protein>
<dbReference type="Proteomes" id="UP000823388">
    <property type="component" value="Chromosome 3K"/>
</dbReference>
<organism evidence="2 3">
    <name type="scientific">Panicum virgatum</name>
    <name type="common">Blackwell switchgrass</name>
    <dbReference type="NCBI Taxonomy" id="38727"/>
    <lineage>
        <taxon>Eukaryota</taxon>
        <taxon>Viridiplantae</taxon>
        <taxon>Streptophyta</taxon>
        <taxon>Embryophyta</taxon>
        <taxon>Tracheophyta</taxon>
        <taxon>Spermatophyta</taxon>
        <taxon>Magnoliopsida</taxon>
        <taxon>Liliopsida</taxon>
        <taxon>Poales</taxon>
        <taxon>Poaceae</taxon>
        <taxon>PACMAD clade</taxon>
        <taxon>Panicoideae</taxon>
        <taxon>Panicodae</taxon>
        <taxon>Paniceae</taxon>
        <taxon>Panicinae</taxon>
        <taxon>Panicum</taxon>
        <taxon>Panicum sect. Hiantes</taxon>
    </lineage>
</organism>
<dbReference type="AlphaFoldDB" id="A0A8T0UWQ8"/>
<name>A0A8T0UWQ8_PANVG</name>
<reference evidence="2" key="1">
    <citation type="submission" date="2020-05" db="EMBL/GenBank/DDBJ databases">
        <title>WGS assembly of Panicum virgatum.</title>
        <authorList>
            <person name="Lovell J.T."/>
            <person name="Jenkins J."/>
            <person name="Shu S."/>
            <person name="Juenger T.E."/>
            <person name="Schmutz J."/>
        </authorList>
    </citation>
    <scope>NUCLEOTIDE SEQUENCE</scope>
    <source>
        <strain evidence="2">AP13</strain>
    </source>
</reference>
<gene>
    <name evidence="2" type="ORF">PVAP13_3KG383527</name>
</gene>
<evidence type="ECO:0000313" key="2">
    <source>
        <dbReference type="EMBL" id="KAG2628712.1"/>
    </source>
</evidence>